<dbReference type="Gene3D" id="2.70.98.10">
    <property type="match status" value="1"/>
</dbReference>
<dbReference type="PANTHER" id="PTHR11122:SF13">
    <property type="entry name" value="GLUCOSE-6-PHOSPHATE 1-EPIMERASE"/>
    <property type="match status" value="1"/>
</dbReference>
<dbReference type="InterPro" id="IPR011013">
    <property type="entry name" value="Gal_mutarotase_sf_dom"/>
</dbReference>
<name>A0A5A5T7Q5_9CHLR</name>
<dbReference type="Proteomes" id="UP000322530">
    <property type="component" value="Unassembled WGS sequence"/>
</dbReference>
<protein>
    <submittedName>
        <fullName evidence="1">Aldose 1-epimerase</fullName>
    </submittedName>
</protein>
<dbReference type="SUPFAM" id="SSF74650">
    <property type="entry name" value="Galactose mutarotase-like"/>
    <property type="match status" value="1"/>
</dbReference>
<dbReference type="GO" id="GO:0030246">
    <property type="term" value="F:carbohydrate binding"/>
    <property type="evidence" value="ECO:0007669"/>
    <property type="project" value="InterPro"/>
</dbReference>
<dbReference type="AlphaFoldDB" id="A0A5A5T7Q5"/>
<comment type="caution">
    <text evidence="1">The sequence shown here is derived from an EMBL/GenBank/DDBJ whole genome shotgun (WGS) entry which is preliminary data.</text>
</comment>
<dbReference type="EMBL" id="BIXY01000010">
    <property type="protein sequence ID" value="GCF07418.1"/>
    <property type="molecule type" value="Genomic_DNA"/>
</dbReference>
<evidence type="ECO:0000313" key="1">
    <source>
        <dbReference type="EMBL" id="GCF07418.1"/>
    </source>
</evidence>
<evidence type="ECO:0000313" key="2">
    <source>
        <dbReference type="Proteomes" id="UP000322530"/>
    </source>
</evidence>
<accession>A0A5A5T7Q5</accession>
<dbReference type="InterPro" id="IPR008183">
    <property type="entry name" value="Aldose_1/G6P_1-epimerase"/>
</dbReference>
<keyword evidence="2" id="KW-1185">Reference proteome</keyword>
<dbReference type="PANTHER" id="PTHR11122">
    <property type="entry name" value="APOSPORY-ASSOCIATED PROTEIN C-RELATED"/>
    <property type="match status" value="1"/>
</dbReference>
<organism evidence="1 2">
    <name type="scientific">Dictyobacter arantiisoli</name>
    <dbReference type="NCBI Taxonomy" id="2014874"/>
    <lineage>
        <taxon>Bacteria</taxon>
        <taxon>Bacillati</taxon>
        <taxon>Chloroflexota</taxon>
        <taxon>Ktedonobacteria</taxon>
        <taxon>Ktedonobacterales</taxon>
        <taxon>Dictyobacteraceae</taxon>
        <taxon>Dictyobacter</taxon>
    </lineage>
</organism>
<gene>
    <name evidence="1" type="ORF">KDI_09820</name>
</gene>
<dbReference type="RefSeq" id="WP_172631869.1">
    <property type="nucleotide sequence ID" value="NZ_BIXY01000010.1"/>
</dbReference>
<reference evidence="1 2" key="1">
    <citation type="submission" date="2019-01" db="EMBL/GenBank/DDBJ databases">
        <title>Draft genome sequence of Dictyobacter sp. Uno17.</title>
        <authorList>
            <person name="Wang C.M."/>
            <person name="Zheng Y."/>
            <person name="Sakai Y."/>
            <person name="Abe K."/>
            <person name="Yokota A."/>
            <person name="Yabe S."/>
        </authorList>
    </citation>
    <scope>NUCLEOTIDE SEQUENCE [LARGE SCALE GENOMIC DNA]</scope>
    <source>
        <strain evidence="1 2">Uno17</strain>
    </source>
</reference>
<dbReference type="Pfam" id="PF01263">
    <property type="entry name" value="Aldose_epim"/>
    <property type="match status" value="1"/>
</dbReference>
<sequence>MTSTQFPMQGEIVLTHGKTTIGVRPDGNLVSHFQVENWPVLYRAVTGNLKRWGMPLMIPNFSQLKGGIFQEKGTTLSSHGFGRDLPWSILQQDQASITLQLTSNEQTRPHYPYEFVFTAHIEAGDGTLAYTLTIENPNDVTLPIAPGFHPYFTVAQQDKADITVEGLPEVDPKAIQWDSQPPNNPYSFPHRVTLQIPQGGVLTIAEEPWEGQYSLATMQVWSEPAIADDHNFVCFEPVVTSEDGLNRPADRLNIPAHSSHQIILRLSAKPF</sequence>
<proteinExistence type="predicted"/>
<dbReference type="GO" id="GO:0016853">
    <property type="term" value="F:isomerase activity"/>
    <property type="evidence" value="ECO:0007669"/>
    <property type="project" value="InterPro"/>
</dbReference>
<dbReference type="GO" id="GO:0005975">
    <property type="term" value="P:carbohydrate metabolic process"/>
    <property type="evidence" value="ECO:0007669"/>
    <property type="project" value="InterPro"/>
</dbReference>
<dbReference type="InterPro" id="IPR014718">
    <property type="entry name" value="GH-type_carb-bd"/>
</dbReference>